<organism evidence="2 3">
    <name type="scientific">Streptomyces synnematoformans</name>
    <dbReference type="NCBI Taxonomy" id="415721"/>
    <lineage>
        <taxon>Bacteria</taxon>
        <taxon>Bacillati</taxon>
        <taxon>Actinomycetota</taxon>
        <taxon>Actinomycetes</taxon>
        <taxon>Kitasatosporales</taxon>
        <taxon>Streptomycetaceae</taxon>
        <taxon>Streptomyces</taxon>
    </lineage>
</organism>
<gene>
    <name evidence="2" type="ORF">GCM10009802_09710</name>
</gene>
<proteinExistence type="predicted"/>
<dbReference type="Pfam" id="PF03729">
    <property type="entry name" value="DUF308"/>
    <property type="match status" value="1"/>
</dbReference>
<evidence type="ECO:0000313" key="2">
    <source>
        <dbReference type="EMBL" id="GAA2111876.1"/>
    </source>
</evidence>
<feature type="transmembrane region" description="Helical" evidence="1">
    <location>
        <begin position="37"/>
        <end position="60"/>
    </location>
</feature>
<name>A0ABN2XGP2_9ACTN</name>
<keyword evidence="1" id="KW-0812">Transmembrane</keyword>
<keyword evidence="1" id="KW-0472">Membrane</keyword>
<evidence type="ECO:0000256" key="1">
    <source>
        <dbReference type="SAM" id="Phobius"/>
    </source>
</evidence>
<reference evidence="2 3" key="1">
    <citation type="journal article" date="2019" name="Int. J. Syst. Evol. Microbiol.">
        <title>The Global Catalogue of Microorganisms (GCM) 10K type strain sequencing project: providing services to taxonomists for standard genome sequencing and annotation.</title>
        <authorList>
            <consortium name="The Broad Institute Genomics Platform"/>
            <consortium name="The Broad Institute Genome Sequencing Center for Infectious Disease"/>
            <person name="Wu L."/>
            <person name="Ma J."/>
        </authorList>
    </citation>
    <scope>NUCLEOTIDE SEQUENCE [LARGE SCALE GENOMIC DNA]</scope>
    <source>
        <strain evidence="2 3">JCM 15481</strain>
    </source>
</reference>
<dbReference type="InterPro" id="IPR005325">
    <property type="entry name" value="DUF308_memb"/>
</dbReference>
<accession>A0ABN2XGP2</accession>
<protein>
    <recommendedName>
        <fullName evidence="4">HdeD family acid-resistance protein</fullName>
    </recommendedName>
</protein>
<dbReference type="EMBL" id="BAAAPF010000014">
    <property type="protein sequence ID" value="GAA2111876.1"/>
    <property type="molecule type" value="Genomic_DNA"/>
</dbReference>
<evidence type="ECO:0008006" key="4">
    <source>
        <dbReference type="Google" id="ProtNLM"/>
    </source>
</evidence>
<keyword evidence="1" id="KW-1133">Transmembrane helix</keyword>
<sequence length="73" mass="7513">MAAGSDENMPARGWQIGLGVISALAGIVLIVSPLESIALLTYLGGAWLLAIGVIEIGTAIRIRHRAKHLPAGA</sequence>
<keyword evidence="3" id="KW-1185">Reference proteome</keyword>
<comment type="caution">
    <text evidence="2">The sequence shown here is derived from an EMBL/GenBank/DDBJ whole genome shotgun (WGS) entry which is preliminary data.</text>
</comment>
<feature type="transmembrane region" description="Helical" evidence="1">
    <location>
        <begin position="12"/>
        <end position="31"/>
    </location>
</feature>
<evidence type="ECO:0000313" key="3">
    <source>
        <dbReference type="Proteomes" id="UP001500443"/>
    </source>
</evidence>
<dbReference type="Proteomes" id="UP001500443">
    <property type="component" value="Unassembled WGS sequence"/>
</dbReference>